<proteinExistence type="predicted"/>
<feature type="region of interest" description="Disordered" evidence="1">
    <location>
        <begin position="17"/>
        <end position="43"/>
    </location>
</feature>
<dbReference type="EMBL" id="VOFY01000015">
    <property type="protein sequence ID" value="KAA8585598.1"/>
    <property type="molecule type" value="Genomic_DNA"/>
</dbReference>
<comment type="caution">
    <text evidence="2">The sequence shown here is derived from an EMBL/GenBank/DDBJ whole genome shotgun (WGS) entry which is preliminary data.</text>
</comment>
<evidence type="ECO:0000313" key="2">
    <source>
        <dbReference type="EMBL" id="KAA8585598.1"/>
    </source>
</evidence>
<sequence>MAAMPYIPSFFPHTHSPTGHGSLGCNTSPASLGDLRADVPRDL</sequence>
<dbReference type="AlphaFoldDB" id="A0A5J5CT68"/>
<keyword evidence="3" id="KW-1185">Reference proteome</keyword>
<reference evidence="2 3" key="1">
    <citation type="submission" date="2019-08" db="EMBL/GenBank/DDBJ databases">
        <title>A chromosome-level genome assembly, high-density linkage maps, and genome scans reveal the genomic architecture of hybrid incompatibilities underlying speciation via character displacement in darters (Percidae: Etheostominae).</title>
        <authorList>
            <person name="Moran R.L."/>
            <person name="Catchen J.M."/>
            <person name="Fuller R.C."/>
        </authorList>
    </citation>
    <scope>NUCLEOTIDE SEQUENCE [LARGE SCALE GENOMIC DNA]</scope>
    <source>
        <strain evidence="2">EspeVRDwgs_2016</strain>
        <tissue evidence="2">Muscle</tissue>
    </source>
</reference>
<organism evidence="2 3">
    <name type="scientific">Etheostoma spectabile</name>
    <name type="common">orangethroat darter</name>
    <dbReference type="NCBI Taxonomy" id="54343"/>
    <lineage>
        <taxon>Eukaryota</taxon>
        <taxon>Metazoa</taxon>
        <taxon>Chordata</taxon>
        <taxon>Craniata</taxon>
        <taxon>Vertebrata</taxon>
        <taxon>Euteleostomi</taxon>
        <taxon>Actinopterygii</taxon>
        <taxon>Neopterygii</taxon>
        <taxon>Teleostei</taxon>
        <taxon>Neoteleostei</taxon>
        <taxon>Acanthomorphata</taxon>
        <taxon>Eupercaria</taxon>
        <taxon>Perciformes</taxon>
        <taxon>Percoidei</taxon>
        <taxon>Percidae</taxon>
        <taxon>Etheostomatinae</taxon>
        <taxon>Etheostoma</taxon>
    </lineage>
</organism>
<feature type="compositionally biased region" description="Polar residues" evidence="1">
    <location>
        <begin position="17"/>
        <end position="30"/>
    </location>
</feature>
<evidence type="ECO:0000313" key="3">
    <source>
        <dbReference type="Proteomes" id="UP000327493"/>
    </source>
</evidence>
<evidence type="ECO:0000256" key="1">
    <source>
        <dbReference type="SAM" id="MobiDB-lite"/>
    </source>
</evidence>
<protein>
    <submittedName>
        <fullName evidence="2">Uncharacterized protein</fullName>
    </submittedName>
</protein>
<gene>
    <name evidence="2" type="ORF">FQN60_004292</name>
</gene>
<name>A0A5J5CT68_9PERO</name>
<accession>A0A5J5CT68</accession>
<dbReference type="Proteomes" id="UP000327493">
    <property type="component" value="Chromosome 15"/>
</dbReference>